<dbReference type="EMBL" id="KN840568">
    <property type="protein sequence ID" value="KIP04617.1"/>
    <property type="molecule type" value="Genomic_DNA"/>
</dbReference>
<evidence type="ECO:0000313" key="4">
    <source>
        <dbReference type="Proteomes" id="UP000053257"/>
    </source>
</evidence>
<organism evidence="3 4">
    <name type="scientific">Phlebiopsis gigantea (strain 11061_1 CR5-6)</name>
    <name type="common">White-rot fungus</name>
    <name type="synonym">Peniophora gigantea</name>
    <dbReference type="NCBI Taxonomy" id="745531"/>
    <lineage>
        <taxon>Eukaryota</taxon>
        <taxon>Fungi</taxon>
        <taxon>Dikarya</taxon>
        <taxon>Basidiomycota</taxon>
        <taxon>Agaricomycotina</taxon>
        <taxon>Agaricomycetes</taxon>
        <taxon>Polyporales</taxon>
        <taxon>Phanerochaetaceae</taxon>
        <taxon>Phlebiopsis</taxon>
    </lineage>
</organism>
<feature type="compositionally biased region" description="Acidic residues" evidence="1">
    <location>
        <begin position="331"/>
        <end position="346"/>
    </location>
</feature>
<dbReference type="InterPro" id="IPR000210">
    <property type="entry name" value="BTB/POZ_dom"/>
</dbReference>
<dbReference type="InterPro" id="IPR011333">
    <property type="entry name" value="SKP1/BTB/POZ_sf"/>
</dbReference>
<feature type="domain" description="BTB" evidence="2">
    <location>
        <begin position="27"/>
        <end position="95"/>
    </location>
</feature>
<gene>
    <name evidence="3" type="ORF">PHLGIDRAFT_188653</name>
</gene>
<dbReference type="STRING" id="745531.A0A0C3S3U2"/>
<accession>A0A0C3S3U2</accession>
<name>A0A0C3S3U2_PHLG1</name>
<feature type="region of interest" description="Disordered" evidence="1">
    <location>
        <begin position="322"/>
        <end position="346"/>
    </location>
</feature>
<protein>
    <recommendedName>
        <fullName evidence="2">BTB domain-containing protein</fullName>
    </recommendedName>
</protein>
<dbReference type="PROSITE" id="PS50097">
    <property type="entry name" value="BTB"/>
    <property type="match status" value="1"/>
</dbReference>
<proteinExistence type="predicted"/>
<evidence type="ECO:0000313" key="3">
    <source>
        <dbReference type="EMBL" id="KIP04617.1"/>
    </source>
</evidence>
<evidence type="ECO:0000259" key="2">
    <source>
        <dbReference type="PROSITE" id="PS50097"/>
    </source>
</evidence>
<sequence>MGERLDVTSSPAPAELCQVHNLWFEDGNVVLQAQNNLFKVYRGILSRESAVFEDMFSLPQPDTQSPDSDIYDGCQLVKMHDDPSDLGHFLNCLFDFEYLTDIDCCLIYTVVLRLATKYEATALRKRVVKILQFVYPDELKLWDEVRNAGDYFPESHPLTGLWLTDFASHIAVVNAARETDTLILLPAAMYAIFMKGASWIVTSKTAAELSNVNKDALLASQPAIAKLSRRHSFALLYGEDSHLSAQCQSSSRCSKNRRKLTTRLELSALGYIIEPFHQIPFTPGTTPANFCTECRTTFKASYESGRQAAWEALPRAFGLPSWEKMQKAKEDENEEDEGMEEDKEDL</sequence>
<dbReference type="AlphaFoldDB" id="A0A0C3S3U2"/>
<dbReference type="OrthoDB" id="3036049at2759"/>
<keyword evidence="4" id="KW-1185">Reference proteome</keyword>
<dbReference type="HOGENOM" id="CLU_033082_3_2_1"/>
<reference evidence="3 4" key="1">
    <citation type="journal article" date="2014" name="PLoS Genet.">
        <title>Analysis of the Phlebiopsis gigantea genome, transcriptome and secretome provides insight into its pioneer colonization strategies of wood.</title>
        <authorList>
            <person name="Hori C."/>
            <person name="Ishida T."/>
            <person name="Igarashi K."/>
            <person name="Samejima M."/>
            <person name="Suzuki H."/>
            <person name="Master E."/>
            <person name="Ferreira P."/>
            <person name="Ruiz-Duenas F.J."/>
            <person name="Held B."/>
            <person name="Canessa P."/>
            <person name="Larrondo L.F."/>
            <person name="Schmoll M."/>
            <person name="Druzhinina I.S."/>
            <person name="Kubicek C.P."/>
            <person name="Gaskell J.A."/>
            <person name="Kersten P."/>
            <person name="St John F."/>
            <person name="Glasner J."/>
            <person name="Sabat G."/>
            <person name="Splinter BonDurant S."/>
            <person name="Syed K."/>
            <person name="Yadav J."/>
            <person name="Mgbeahuruike A.C."/>
            <person name="Kovalchuk A."/>
            <person name="Asiegbu F.O."/>
            <person name="Lackner G."/>
            <person name="Hoffmeister D."/>
            <person name="Rencoret J."/>
            <person name="Gutierrez A."/>
            <person name="Sun H."/>
            <person name="Lindquist E."/>
            <person name="Barry K."/>
            <person name="Riley R."/>
            <person name="Grigoriev I.V."/>
            <person name="Henrissat B."/>
            <person name="Kues U."/>
            <person name="Berka R.M."/>
            <person name="Martinez A.T."/>
            <person name="Covert S.F."/>
            <person name="Blanchette R.A."/>
            <person name="Cullen D."/>
        </authorList>
    </citation>
    <scope>NUCLEOTIDE SEQUENCE [LARGE SCALE GENOMIC DNA]</scope>
    <source>
        <strain evidence="3 4">11061_1 CR5-6</strain>
    </source>
</reference>
<evidence type="ECO:0000256" key="1">
    <source>
        <dbReference type="SAM" id="MobiDB-lite"/>
    </source>
</evidence>
<dbReference type="Proteomes" id="UP000053257">
    <property type="component" value="Unassembled WGS sequence"/>
</dbReference>
<dbReference type="Gene3D" id="3.30.710.10">
    <property type="entry name" value="Potassium Channel Kv1.1, Chain A"/>
    <property type="match status" value="1"/>
</dbReference>